<organism evidence="4 5">
    <name type="scientific">Intestinimonas butyriciproducens</name>
    <dbReference type="NCBI Taxonomy" id="1297617"/>
    <lineage>
        <taxon>Bacteria</taxon>
        <taxon>Bacillati</taxon>
        <taxon>Bacillota</taxon>
        <taxon>Clostridia</taxon>
        <taxon>Eubacteriales</taxon>
        <taxon>Intestinimonas</taxon>
    </lineage>
</organism>
<dbReference type="FunFam" id="1.20.1090.10:FF:000001">
    <property type="entry name" value="Aldehyde-alcohol dehydrogenase"/>
    <property type="match status" value="1"/>
</dbReference>
<dbReference type="Gene3D" id="1.20.1090.10">
    <property type="entry name" value="Dehydroquinate synthase-like - alpha domain"/>
    <property type="match status" value="1"/>
</dbReference>
<sequence>METFWIKPKLYFGPEPMDALDRLAGKRVLIVTDAFLASSGLLDRVKNRLTGAVEIFDQVEPDPSLRLVAQGVRMLRDFGPDAVVAFGGGSPMDCAKGMCWFSGRHPPLWCIPTTAGTGSEVTSFAVLTDTDQGVKYPLVEEDLLPEAAILDASLLEGVPPHVTADTGMDVLTHAAEAVAAKGASPFSDALAEKAFALAYRRLPEAHAGSREAKQDMLLASCMAGMAFNAAGLGVCHSMAHALGGRFHVPHGRLNALLLPGVIQFNAAEQAAAEKYARLAKLCGLAANPRALASAVTRLRSGLKIPLKLPVPAQEFRAALPGLTAAALQDVCLPGNPRPVTAGEIEAMLREIGG</sequence>
<keyword evidence="1" id="KW-0560">Oxidoreductase</keyword>
<evidence type="ECO:0000313" key="5">
    <source>
        <dbReference type="Proteomes" id="UP000245778"/>
    </source>
</evidence>
<dbReference type="SUPFAM" id="SSF56796">
    <property type="entry name" value="Dehydroquinate synthase-like"/>
    <property type="match status" value="1"/>
</dbReference>
<dbReference type="RefSeq" id="WP_116722162.1">
    <property type="nucleotide sequence ID" value="NZ_CAMREZ010000005.1"/>
</dbReference>
<dbReference type="EMBL" id="QEKK01000005">
    <property type="protein sequence ID" value="PVY54745.1"/>
    <property type="molecule type" value="Genomic_DNA"/>
</dbReference>
<dbReference type="CDD" id="cd08180">
    <property type="entry name" value="PDD"/>
    <property type="match status" value="1"/>
</dbReference>
<gene>
    <name evidence="4" type="ORF">C7373_105165</name>
</gene>
<reference evidence="4 5" key="1">
    <citation type="submission" date="2018-04" db="EMBL/GenBank/DDBJ databases">
        <title>Genomic Encyclopedia of Type Strains, Phase IV (KMG-IV): sequencing the most valuable type-strain genomes for metagenomic binning, comparative biology and taxonomic classification.</title>
        <authorList>
            <person name="Goeker M."/>
        </authorList>
    </citation>
    <scope>NUCLEOTIDE SEQUENCE [LARGE SCALE GENOMIC DNA]</scope>
    <source>
        <strain evidence="4 5">DSM 26588</strain>
    </source>
</reference>
<dbReference type="InterPro" id="IPR018211">
    <property type="entry name" value="ADH_Fe_CS"/>
</dbReference>
<dbReference type="OrthoDB" id="9804734at2"/>
<feature type="domain" description="Alcohol dehydrogenase iron-type/glycerol dehydrogenase GldA" evidence="2">
    <location>
        <begin position="9"/>
        <end position="151"/>
    </location>
</feature>
<dbReference type="InterPro" id="IPR001670">
    <property type="entry name" value="ADH_Fe/GldA"/>
</dbReference>
<comment type="caution">
    <text evidence="4">The sequence shown here is derived from an EMBL/GenBank/DDBJ whole genome shotgun (WGS) entry which is preliminary data.</text>
</comment>
<dbReference type="PROSITE" id="PS00913">
    <property type="entry name" value="ADH_IRON_1"/>
    <property type="match status" value="1"/>
</dbReference>
<feature type="domain" description="Fe-containing alcohol dehydrogenase-like C-terminal" evidence="3">
    <location>
        <begin position="163"/>
        <end position="350"/>
    </location>
</feature>
<dbReference type="PANTHER" id="PTHR11496:SF83">
    <property type="entry name" value="HYDROXYACID-OXOACID TRANSHYDROGENASE, MITOCHONDRIAL"/>
    <property type="match status" value="1"/>
</dbReference>
<evidence type="ECO:0000256" key="1">
    <source>
        <dbReference type="ARBA" id="ARBA00023002"/>
    </source>
</evidence>
<evidence type="ECO:0000313" key="4">
    <source>
        <dbReference type="EMBL" id="PVY54745.1"/>
    </source>
</evidence>
<dbReference type="Pfam" id="PF00465">
    <property type="entry name" value="Fe-ADH"/>
    <property type="match status" value="1"/>
</dbReference>
<dbReference type="GeneID" id="93230160"/>
<name>A0A2U1C1H1_9FIRM</name>
<evidence type="ECO:0000259" key="2">
    <source>
        <dbReference type="Pfam" id="PF00465"/>
    </source>
</evidence>
<dbReference type="InterPro" id="IPR039697">
    <property type="entry name" value="Alcohol_dehydrogenase_Fe"/>
</dbReference>
<dbReference type="PANTHER" id="PTHR11496">
    <property type="entry name" value="ALCOHOL DEHYDROGENASE"/>
    <property type="match status" value="1"/>
</dbReference>
<dbReference type="AlphaFoldDB" id="A0A2U1C1H1"/>
<protein>
    <submittedName>
        <fullName evidence="4">1-propanol dehydrogenase</fullName>
    </submittedName>
</protein>
<dbReference type="Gene3D" id="3.40.50.1970">
    <property type="match status" value="1"/>
</dbReference>
<dbReference type="GO" id="GO:0004022">
    <property type="term" value="F:alcohol dehydrogenase (NAD+) activity"/>
    <property type="evidence" value="ECO:0007669"/>
    <property type="project" value="UniProtKB-ARBA"/>
</dbReference>
<accession>A0A2U1C1H1</accession>
<dbReference type="GO" id="GO:0046872">
    <property type="term" value="F:metal ion binding"/>
    <property type="evidence" value="ECO:0007669"/>
    <property type="project" value="InterPro"/>
</dbReference>
<dbReference type="InterPro" id="IPR056798">
    <property type="entry name" value="ADH_Fe_C"/>
</dbReference>
<proteinExistence type="predicted"/>
<dbReference type="Proteomes" id="UP000245778">
    <property type="component" value="Unassembled WGS sequence"/>
</dbReference>
<dbReference type="FunFam" id="3.40.50.1970:FF:000003">
    <property type="entry name" value="Alcohol dehydrogenase, iron-containing"/>
    <property type="match status" value="1"/>
</dbReference>
<dbReference type="Pfam" id="PF25137">
    <property type="entry name" value="ADH_Fe_C"/>
    <property type="match status" value="1"/>
</dbReference>
<evidence type="ECO:0000259" key="3">
    <source>
        <dbReference type="Pfam" id="PF25137"/>
    </source>
</evidence>